<reference evidence="1 2" key="1">
    <citation type="submission" date="2024-07" db="EMBL/GenBank/DDBJ databases">
        <title>Enhanced genomic and transcriptomic resources for Trichinella pseudospiralis and T. spiralis underpin the discovery of pronounced molecular differences between stages and species.</title>
        <authorList>
            <person name="Pasi K.K."/>
            <person name="La Rosa G."/>
            <person name="Gomez-Morales M.A."/>
            <person name="Tosini F."/>
            <person name="Sumanam S."/>
            <person name="Young N.D."/>
            <person name="Chang B.C."/>
            <person name="Robin G.B."/>
        </authorList>
    </citation>
    <scope>NUCLEOTIDE SEQUENCE [LARGE SCALE GENOMIC DNA]</scope>
    <source>
        <strain evidence="1">ISS534</strain>
    </source>
</reference>
<organism evidence="1 2">
    <name type="scientific">Trichinella spiralis</name>
    <name type="common">Trichina worm</name>
    <dbReference type="NCBI Taxonomy" id="6334"/>
    <lineage>
        <taxon>Eukaryota</taxon>
        <taxon>Metazoa</taxon>
        <taxon>Ecdysozoa</taxon>
        <taxon>Nematoda</taxon>
        <taxon>Enoplea</taxon>
        <taxon>Dorylaimia</taxon>
        <taxon>Trichinellida</taxon>
        <taxon>Trichinellidae</taxon>
        <taxon>Trichinella</taxon>
    </lineage>
</organism>
<sequence length="121" mass="13347">MSELQAGQSPSVTGLAPTYPDMRIQSAIRSLWVQVSPRDMAGYSPPTDSMDFLEDKSKAFHQALNDVIFVTNAYGKSLHQNSVTFESDSLWPENSGDSIYLDYDSILLLLNVWTQTAPATG</sequence>
<evidence type="ECO:0000313" key="1">
    <source>
        <dbReference type="EMBL" id="KAL1238645.1"/>
    </source>
</evidence>
<proteinExistence type="predicted"/>
<gene>
    <name evidence="1" type="ORF">TSPI_01023</name>
</gene>
<keyword evidence="2" id="KW-1185">Reference proteome</keyword>
<evidence type="ECO:0000313" key="2">
    <source>
        <dbReference type="Proteomes" id="UP001558632"/>
    </source>
</evidence>
<dbReference type="Proteomes" id="UP001558632">
    <property type="component" value="Unassembled WGS sequence"/>
</dbReference>
<accession>A0ABR3KLJ3</accession>
<comment type="caution">
    <text evidence="1">The sequence shown here is derived from an EMBL/GenBank/DDBJ whole genome shotgun (WGS) entry which is preliminary data.</text>
</comment>
<dbReference type="EMBL" id="JBEUSY010000290">
    <property type="protein sequence ID" value="KAL1238645.1"/>
    <property type="molecule type" value="Genomic_DNA"/>
</dbReference>
<name>A0ABR3KLJ3_TRISP</name>
<protein>
    <submittedName>
        <fullName evidence="1">Glyoxalase domain-containing protein</fullName>
    </submittedName>
</protein>